<evidence type="ECO:0008006" key="4">
    <source>
        <dbReference type="Google" id="ProtNLM"/>
    </source>
</evidence>
<sequence length="128" mass="15240">MRFFGTWCVASFLIARAASIDDVESLVQQSPTQAPSEDAFAFLNRVEQMEYKVKTAWQEKREKDIDDFEHAARKRYRAEVAVHEQNQQKKAARRDERKRNKAAEAAKTEERKRRREEEMQRQEHQAQK</sequence>
<keyword evidence="2" id="KW-0732">Signal</keyword>
<name>A0A7S2EZB0_9DINO</name>
<feature type="region of interest" description="Disordered" evidence="1">
    <location>
        <begin position="77"/>
        <end position="128"/>
    </location>
</feature>
<dbReference type="AlphaFoldDB" id="A0A7S2EZB0"/>
<feature type="signal peptide" evidence="2">
    <location>
        <begin position="1"/>
        <end position="19"/>
    </location>
</feature>
<feature type="compositionally biased region" description="Basic and acidic residues" evidence="1">
    <location>
        <begin position="93"/>
        <end position="128"/>
    </location>
</feature>
<evidence type="ECO:0000313" key="3">
    <source>
        <dbReference type="EMBL" id="CAD9364275.1"/>
    </source>
</evidence>
<organism evidence="3">
    <name type="scientific">Alexandrium andersonii</name>
    <dbReference type="NCBI Taxonomy" id="327968"/>
    <lineage>
        <taxon>Eukaryota</taxon>
        <taxon>Sar</taxon>
        <taxon>Alveolata</taxon>
        <taxon>Dinophyceae</taxon>
        <taxon>Gonyaulacales</taxon>
        <taxon>Pyrocystaceae</taxon>
        <taxon>Alexandrium</taxon>
    </lineage>
</organism>
<feature type="chain" id="PRO_5030856627" description="Clathrin light chain" evidence="2">
    <location>
        <begin position="20"/>
        <end position="128"/>
    </location>
</feature>
<protein>
    <recommendedName>
        <fullName evidence="4">Clathrin light chain</fullName>
    </recommendedName>
</protein>
<proteinExistence type="predicted"/>
<evidence type="ECO:0000256" key="2">
    <source>
        <dbReference type="SAM" id="SignalP"/>
    </source>
</evidence>
<dbReference type="EMBL" id="HBGQ01001387">
    <property type="protein sequence ID" value="CAD9364275.1"/>
    <property type="molecule type" value="Transcribed_RNA"/>
</dbReference>
<gene>
    <name evidence="3" type="ORF">AAND1436_LOCUS733</name>
</gene>
<reference evidence="3" key="1">
    <citation type="submission" date="2021-01" db="EMBL/GenBank/DDBJ databases">
        <authorList>
            <person name="Corre E."/>
            <person name="Pelletier E."/>
            <person name="Niang G."/>
            <person name="Scheremetjew M."/>
            <person name="Finn R."/>
            <person name="Kale V."/>
            <person name="Holt S."/>
            <person name="Cochrane G."/>
            <person name="Meng A."/>
            <person name="Brown T."/>
            <person name="Cohen L."/>
        </authorList>
    </citation>
    <scope>NUCLEOTIDE SEQUENCE</scope>
    <source>
        <strain evidence="3">CCMP2222</strain>
    </source>
</reference>
<evidence type="ECO:0000256" key="1">
    <source>
        <dbReference type="SAM" id="MobiDB-lite"/>
    </source>
</evidence>
<accession>A0A7S2EZB0</accession>